<dbReference type="InterPro" id="IPR027417">
    <property type="entry name" value="P-loop_NTPase"/>
</dbReference>
<evidence type="ECO:0000256" key="12">
    <source>
        <dbReference type="ARBA" id="ARBA00038669"/>
    </source>
</evidence>
<evidence type="ECO:0000256" key="4">
    <source>
        <dbReference type="ARBA" id="ARBA00022475"/>
    </source>
</evidence>
<dbReference type="InterPro" id="IPR050388">
    <property type="entry name" value="ABC_Ni/Peptide_Import"/>
</dbReference>
<accession>A0ABY5VGW8</accession>
<evidence type="ECO:0000256" key="10">
    <source>
        <dbReference type="ARBA" id="ARBA00023112"/>
    </source>
</evidence>
<reference evidence="17" key="1">
    <citation type="journal article" date="2022" name="Cell">
        <title>Design, construction, and in vivo augmentation of a complex gut microbiome.</title>
        <authorList>
            <person name="Cheng A.G."/>
            <person name="Ho P.Y."/>
            <person name="Aranda-Diaz A."/>
            <person name="Jain S."/>
            <person name="Yu F.B."/>
            <person name="Meng X."/>
            <person name="Wang M."/>
            <person name="Iakiviak M."/>
            <person name="Nagashima K."/>
            <person name="Zhao A."/>
            <person name="Murugkar P."/>
            <person name="Patil A."/>
            <person name="Atabakhsh K."/>
            <person name="Weakley A."/>
            <person name="Yan J."/>
            <person name="Brumbaugh A.R."/>
            <person name="Higginbottom S."/>
            <person name="Dimas A."/>
            <person name="Shiver A.L."/>
            <person name="Deutschbauer A."/>
            <person name="Neff N."/>
            <person name="Sonnenburg J.L."/>
            <person name="Huang K.C."/>
            <person name="Fischbach M.A."/>
        </authorList>
    </citation>
    <scope>NUCLEOTIDE SEQUENCE</scope>
    <source>
        <strain evidence="17">DSM 19829</strain>
    </source>
</reference>
<evidence type="ECO:0000256" key="15">
    <source>
        <dbReference type="ARBA" id="ARBA00048610"/>
    </source>
</evidence>
<dbReference type="GO" id="GO:0005524">
    <property type="term" value="F:ATP binding"/>
    <property type="evidence" value="ECO:0007669"/>
    <property type="project" value="UniProtKB-KW"/>
</dbReference>
<dbReference type="RefSeq" id="WP_049898051.1">
    <property type="nucleotide sequence ID" value="NZ_CABLBR010000005.1"/>
</dbReference>
<feature type="domain" description="ABC transporter" evidence="16">
    <location>
        <begin position="9"/>
        <end position="259"/>
    </location>
</feature>
<dbReference type="Proteomes" id="UP001060164">
    <property type="component" value="Chromosome"/>
</dbReference>
<evidence type="ECO:0000256" key="14">
    <source>
        <dbReference type="ARBA" id="ARBA00044143"/>
    </source>
</evidence>
<dbReference type="PANTHER" id="PTHR43297:SF13">
    <property type="entry name" value="NICKEL ABC TRANSPORTER, ATP-BINDING PROTEIN"/>
    <property type="match status" value="1"/>
</dbReference>
<evidence type="ECO:0000256" key="11">
    <source>
        <dbReference type="ARBA" id="ARBA00023136"/>
    </source>
</evidence>
<dbReference type="Gene3D" id="3.40.50.300">
    <property type="entry name" value="P-loop containing nucleotide triphosphate hydrolases"/>
    <property type="match status" value="1"/>
</dbReference>
<dbReference type="EC" id="7.2.2.11" evidence="13"/>
<evidence type="ECO:0000256" key="3">
    <source>
        <dbReference type="ARBA" id="ARBA00022448"/>
    </source>
</evidence>
<keyword evidence="7 17" id="KW-0067">ATP-binding</keyword>
<evidence type="ECO:0000259" key="16">
    <source>
        <dbReference type="PROSITE" id="PS50893"/>
    </source>
</evidence>
<evidence type="ECO:0000256" key="5">
    <source>
        <dbReference type="ARBA" id="ARBA00022596"/>
    </source>
</evidence>
<dbReference type="PANTHER" id="PTHR43297">
    <property type="entry name" value="OLIGOPEPTIDE TRANSPORT ATP-BINDING PROTEIN APPD"/>
    <property type="match status" value="1"/>
</dbReference>
<keyword evidence="6" id="KW-0547">Nucleotide-binding</keyword>
<evidence type="ECO:0000256" key="9">
    <source>
        <dbReference type="ARBA" id="ARBA00023065"/>
    </source>
</evidence>
<dbReference type="SUPFAM" id="SSF52540">
    <property type="entry name" value="P-loop containing nucleoside triphosphate hydrolases"/>
    <property type="match status" value="1"/>
</dbReference>
<name>A0ABY5VGW8_9FIRM</name>
<keyword evidence="5" id="KW-0533">Nickel</keyword>
<protein>
    <recommendedName>
        <fullName evidence="14">Nickel import system ATP-binding protein NikD</fullName>
        <ecNumber evidence="13">7.2.2.11</ecNumber>
    </recommendedName>
</protein>
<evidence type="ECO:0000256" key="7">
    <source>
        <dbReference type="ARBA" id="ARBA00022840"/>
    </source>
</evidence>
<dbReference type="SMART" id="SM00382">
    <property type="entry name" value="AAA"/>
    <property type="match status" value="1"/>
</dbReference>
<keyword evidence="18" id="KW-1185">Reference proteome</keyword>
<dbReference type="PROSITE" id="PS00211">
    <property type="entry name" value="ABC_TRANSPORTER_1"/>
    <property type="match status" value="1"/>
</dbReference>
<evidence type="ECO:0000313" key="17">
    <source>
        <dbReference type="EMBL" id="UWP59547.1"/>
    </source>
</evidence>
<keyword evidence="11" id="KW-0472">Membrane</keyword>
<keyword evidence="3" id="KW-0813">Transport</keyword>
<evidence type="ECO:0000256" key="13">
    <source>
        <dbReference type="ARBA" id="ARBA00039098"/>
    </source>
</evidence>
<keyword evidence="8" id="KW-1278">Translocase</keyword>
<organism evidence="17 18">
    <name type="scientific">Ruminococcus gauvreauii</name>
    <dbReference type="NCBI Taxonomy" id="438033"/>
    <lineage>
        <taxon>Bacteria</taxon>
        <taxon>Bacillati</taxon>
        <taxon>Bacillota</taxon>
        <taxon>Clostridia</taxon>
        <taxon>Eubacteriales</taxon>
        <taxon>Oscillospiraceae</taxon>
        <taxon>Ruminococcus</taxon>
    </lineage>
</organism>
<comment type="subunit">
    <text evidence="12">The complex is composed of two ATP-binding proteins (NikD and NikE), two transmembrane proteins (NikB and NikC) and a solute-binding protein (NikA).</text>
</comment>
<proteinExistence type="inferred from homology"/>
<keyword evidence="9" id="KW-0406">Ion transport</keyword>
<keyword evidence="10" id="KW-0921">Nickel transport</keyword>
<dbReference type="PROSITE" id="PS50893">
    <property type="entry name" value="ABC_TRANSPORTER_2"/>
    <property type="match status" value="1"/>
</dbReference>
<sequence length="263" mass="29262">MECQQNDRLTVTDLHVEFYTSEGVVRALNGVSLEVQRGKITALVGESGSGKSVTSLAIMDLLPANGKVVKGDIRTGDILFKDLSQKQRQKLNGTLMGMIFQDPLASLSPLYTVGNQMSEGLLCHYKINRKEAFEKSVSYLEAVDLQNPEQLMNKYPFELSGGMCQRVMIAIAMALHPTFLIADEPTTALDVTVQRQILSEIYQMSKKENVGVLFITHDLGVVAEIADYVYIMQDGEIVEDADVDTVFHHPKHHYTKQLLNAIL</sequence>
<dbReference type="EMBL" id="CP102290">
    <property type="protein sequence ID" value="UWP59547.1"/>
    <property type="molecule type" value="Genomic_DNA"/>
</dbReference>
<dbReference type="Pfam" id="PF00005">
    <property type="entry name" value="ABC_tran"/>
    <property type="match status" value="1"/>
</dbReference>
<evidence type="ECO:0000256" key="1">
    <source>
        <dbReference type="ARBA" id="ARBA00004202"/>
    </source>
</evidence>
<evidence type="ECO:0000313" key="18">
    <source>
        <dbReference type="Proteomes" id="UP001060164"/>
    </source>
</evidence>
<dbReference type="InterPro" id="IPR017871">
    <property type="entry name" value="ABC_transporter-like_CS"/>
</dbReference>
<dbReference type="CDD" id="cd03257">
    <property type="entry name" value="ABC_NikE_OppD_transporters"/>
    <property type="match status" value="1"/>
</dbReference>
<comment type="subcellular location">
    <subcellularLocation>
        <location evidence="1">Cell membrane</location>
        <topology evidence="1">Peripheral membrane protein</topology>
    </subcellularLocation>
</comment>
<dbReference type="InterPro" id="IPR003439">
    <property type="entry name" value="ABC_transporter-like_ATP-bd"/>
</dbReference>
<evidence type="ECO:0000256" key="2">
    <source>
        <dbReference type="ARBA" id="ARBA00005417"/>
    </source>
</evidence>
<comment type="catalytic activity">
    <reaction evidence="15">
        <text>Ni(2+)(out) + ATP + H2O = Ni(2+)(in) + ADP + phosphate + H(+)</text>
        <dbReference type="Rhea" id="RHEA:15557"/>
        <dbReference type="ChEBI" id="CHEBI:15377"/>
        <dbReference type="ChEBI" id="CHEBI:15378"/>
        <dbReference type="ChEBI" id="CHEBI:30616"/>
        <dbReference type="ChEBI" id="CHEBI:43474"/>
        <dbReference type="ChEBI" id="CHEBI:49786"/>
        <dbReference type="ChEBI" id="CHEBI:456216"/>
        <dbReference type="EC" id="7.2.2.11"/>
    </reaction>
    <physiologicalReaction direction="left-to-right" evidence="15">
        <dbReference type="Rhea" id="RHEA:15558"/>
    </physiologicalReaction>
</comment>
<gene>
    <name evidence="17" type="ORF">NQ502_00320</name>
</gene>
<evidence type="ECO:0000256" key="8">
    <source>
        <dbReference type="ARBA" id="ARBA00022967"/>
    </source>
</evidence>
<keyword evidence="4" id="KW-1003">Cell membrane</keyword>
<evidence type="ECO:0000256" key="6">
    <source>
        <dbReference type="ARBA" id="ARBA00022741"/>
    </source>
</evidence>
<dbReference type="InterPro" id="IPR003593">
    <property type="entry name" value="AAA+_ATPase"/>
</dbReference>
<comment type="similarity">
    <text evidence="2">Belongs to the ABC transporter superfamily.</text>
</comment>